<evidence type="ECO:0000313" key="2">
    <source>
        <dbReference type="EMBL" id="GJT98119.1"/>
    </source>
</evidence>
<evidence type="ECO:0000256" key="1">
    <source>
        <dbReference type="SAM" id="MobiDB-lite"/>
    </source>
</evidence>
<keyword evidence="3" id="KW-1185">Reference proteome</keyword>
<protein>
    <submittedName>
        <fullName evidence="2">Uncharacterized protein</fullName>
    </submittedName>
</protein>
<organism evidence="2 3">
    <name type="scientific">Tanacetum coccineum</name>
    <dbReference type="NCBI Taxonomy" id="301880"/>
    <lineage>
        <taxon>Eukaryota</taxon>
        <taxon>Viridiplantae</taxon>
        <taxon>Streptophyta</taxon>
        <taxon>Embryophyta</taxon>
        <taxon>Tracheophyta</taxon>
        <taxon>Spermatophyta</taxon>
        <taxon>Magnoliopsida</taxon>
        <taxon>eudicotyledons</taxon>
        <taxon>Gunneridae</taxon>
        <taxon>Pentapetalae</taxon>
        <taxon>asterids</taxon>
        <taxon>campanulids</taxon>
        <taxon>Asterales</taxon>
        <taxon>Asteraceae</taxon>
        <taxon>Asteroideae</taxon>
        <taxon>Anthemideae</taxon>
        <taxon>Anthemidinae</taxon>
        <taxon>Tanacetum</taxon>
    </lineage>
</organism>
<sequence>MMLSLRFRMTLSDLIENYSVLALPRVRQEIKNLKRVRRRLIRAKKEQDDDDDEGPSAGSNQGRSTKRRRSDSAASGSAQPPPKDDDQSSKKPRESDASAPKQHPALTLTGWQITDKEEMLRN</sequence>
<feature type="compositionally biased region" description="Basic and acidic residues" evidence="1">
    <location>
        <begin position="82"/>
        <end position="96"/>
    </location>
</feature>
<accession>A0ABQ5IEK2</accession>
<name>A0ABQ5IEK2_9ASTR</name>
<reference evidence="2" key="1">
    <citation type="journal article" date="2022" name="Int. J. Mol. Sci.">
        <title>Draft Genome of Tanacetum Coccineum: Genomic Comparison of Closely Related Tanacetum-Family Plants.</title>
        <authorList>
            <person name="Yamashiro T."/>
            <person name="Shiraishi A."/>
            <person name="Nakayama K."/>
            <person name="Satake H."/>
        </authorList>
    </citation>
    <scope>NUCLEOTIDE SEQUENCE</scope>
</reference>
<gene>
    <name evidence="2" type="ORF">Tco_1093637</name>
</gene>
<proteinExistence type="predicted"/>
<comment type="caution">
    <text evidence="2">The sequence shown here is derived from an EMBL/GenBank/DDBJ whole genome shotgun (WGS) entry which is preliminary data.</text>
</comment>
<dbReference type="EMBL" id="BQNB010020645">
    <property type="protein sequence ID" value="GJT98119.1"/>
    <property type="molecule type" value="Genomic_DNA"/>
</dbReference>
<evidence type="ECO:0000313" key="3">
    <source>
        <dbReference type="Proteomes" id="UP001151760"/>
    </source>
</evidence>
<dbReference type="Proteomes" id="UP001151760">
    <property type="component" value="Unassembled WGS sequence"/>
</dbReference>
<feature type="region of interest" description="Disordered" evidence="1">
    <location>
        <begin position="42"/>
        <end position="122"/>
    </location>
</feature>
<reference evidence="2" key="2">
    <citation type="submission" date="2022-01" db="EMBL/GenBank/DDBJ databases">
        <authorList>
            <person name="Yamashiro T."/>
            <person name="Shiraishi A."/>
            <person name="Satake H."/>
            <person name="Nakayama K."/>
        </authorList>
    </citation>
    <scope>NUCLEOTIDE SEQUENCE</scope>
</reference>